<keyword evidence="3" id="KW-1185">Reference proteome</keyword>
<accession>A0A1Y3BHA1</accession>
<evidence type="ECO:0000313" key="2">
    <source>
        <dbReference type="EMBL" id="OTF79248.1"/>
    </source>
</evidence>
<dbReference type="Proteomes" id="UP000194236">
    <property type="component" value="Unassembled WGS sequence"/>
</dbReference>
<evidence type="ECO:0000313" key="3">
    <source>
        <dbReference type="Proteomes" id="UP000194236"/>
    </source>
</evidence>
<feature type="compositionally biased region" description="Acidic residues" evidence="1">
    <location>
        <begin position="11"/>
        <end position="21"/>
    </location>
</feature>
<evidence type="ECO:0000256" key="1">
    <source>
        <dbReference type="SAM" id="MobiDB-lite"/>
    </source>
</evidence>
<feature type="region of interest" description="Disordered" evidence="1">
    <location>
        <begin position="1"/>
        <end position="27"/>
    </location>
</feature>
<comment type="caution">
    <text evidence="2">The sequence shown here is derived from an EMBL/GenBank/DDBJ whole genome shotgun (WGS) entry which is preliminary data.</text>
</comment>
<protein>
    <submittedName>
        <fullName evidence="2">Target of EGR1, member 1 (Nuclear)-like protein</fullName>
    </submittedName>
</protein>
<dbReference type="EMBL" id="MUJZ01024059">
    <property type="protein sequence ID" value="OTF79248.1"/>
    <property type="molecule type" value="Genomic_DNA"/>
</dbReference>
<reference evidence="2 3" key="1">
    <citation type="submission" date="2017-03" db="EMBL/GenBank/DDBJ databases">
        <title>Genome Survey of Euroglyphus maynei.</title>
        <authorList>
            <person name="Arlian L.G."/>
            <person name="Morgan M.S."/>
            <person name="Rider S.D."/>
        </authorList>
    </citation>
    <scope>NUCLEOTIDE SEQUENCE [LARGE SCALE GENOMIC DNA]</scope>
    <source>
        <strain evidence="2">Arlian Lab</strain>
        <tissue evidence="2">Whole body</tissue>
    </source>
</reference>
<dbReference type="GO" id="GO:0003676">
    <property type="term" value="F:nucleic acid binding"/>
    <property type="evidence" value="ECO:0007669"/>
    <property type="project" value="InterPro"/>
</dbReference>
<dbReference type="Gene3D" id="3.30.420.10">
    <property type="entry name" value="Ribonuclease H-like superfamily/Ribonuclease H"/>
    <property type="match status" value="1"/>
</dbReference>
<feature type="compositionally biased region" description="Polar residues" evidence="1">
    <location>
        <begin position="1"/>
        <end position="10"/>
    </location>
</feature>
<gene>
    <name evidence="2" type="ORF">BLA29_013372</name>
</gene>
<sequence>MQQQQLTTDQDVNEMNDDDETITTIKEEEPLHRKIGLHHAGNDAFMTGYYFLFNLIANHKQPVNIKEFRKFQELSKFKNKIFLSSKPRPLNVMKSSYNKCSKGHLEKFANINRKYNLN</sequence>
<name>A0A1Y3BHA1_EURMA</name>
<dbReference type="InterPro" id="IPR036397">
    <property type="entry name" value="RNaseH_sf"/>
</dbReference>
<dbReference type="AlphaFoldDB" id="A0A1Y3BHA1"/>
<dbReference type="OrthoDB" id="414075at2759"/>
<organism evidence="2 3">
    <name type="scientific">Euroglyphus maynei</name>
    <name type="common">Mayne's house dust mite</name>
    <dbReference type="NCBI Taxonomy" id="6958"/>
    <lineage>
        <taxon>Eukaryota</taxon>
        <taxon>Metazoa</taxon>
        <taxon>Ecdysozoa</taxon>
        <taxon>Arthropoda</taxon>
        <taxon>Chelicerata</taxon>
        <taxon>Arachnida</taxon>
        <taxon>Acari</taxon>
        <taxon>Acariformes</taxon>
        <taxon>Sarcoptiformes</taxon>
        <taxon>Astigmata</taxon>
        <taxon>Psoroptidia</taxon>
        <taxon>Analgoidea</taxon>
        <taxon>Pyroglyphidae</taxon>
        <taxon>Pyroglyphinae</taxon>
        <taxon>Euroglyphus</taxon>
    </lineage>
</organism>
<proteinExistence type="predicted"/>